<feature type="compositionally biased region" description="Pro residues" evidence="1">
    <location>
        <begin position="1"/>
        <end position="13"/>
    </location>
</feature>
<feature type="compositionally biased region" description="Basic and acidic residues" evidence="1">
    <location>
        <begin position="698"/>
        <end position="707"/>
    </location>
</feature>
<feature type="compositionally biased region" description="Polar residues" evidence="1">
    <location>
        <begin position="708"/>
        <end position="720"/>
    </location>
</feature>
<comment type="caution">
    <text evidence="2">The sequence shown here is derived from an EMBL/GenBank/DDBJ whole genome shotgun (WGS) entry which is preliminary data.</text>
</comment>
<evidence type="ECO:0000256" key="1">
    <source>
        <dbReference type="SAM" id="MobiDB-lite"/>
    </source>
</evidence>
<reference evidence="2 3" key="1">
    <citation type="submission" date="2017-08" db="EMBL/GenBank/DDBJ databases">
        <title>Acidophilic green algal genome provides insights into adaptation to an acidic environment.</title>
        <authorList>
            <person name="Hirooka S."/>
            <person name="Hirose Y."/>
            <person name="Kanesaki Y."/>
            <person name="Higuchi S."/>
            <person name="Fujiwara T."/>
            <person name="Onuma R."/>
            <person name="Era A."/>
            <person name="Ohbayashi R."/>
            <person name="Uzuka A."/>
            <person name="Nozaki H."/>
            <person name="Yoshikawa H."/>
            <person name="Miyagishima S.Y."/>
        </authorList>
    </citation>
    <scope>NUCLEOTIDE SEQUENCE [LARGE SCALE GENOMIC DNA]</scope>
    <source>
        <strain evidence="2 3">NIES-2499</strain>
    </source>
</reference>
<dbReference type="Proteomes" id="UP000232323">
    <property type="component" value="Unassembled WGS sequence"/>
</dbReference>
<evidence type="ECO:0000313" key="3">
    <source>
        <dbReference type="Proteomes" id="UP000232323"/>
    </source>
</evidence>
<feature type="compositionally biased region" description="Polar residues" evidence="1">
    <location>
        <begin position="158"/>
        <end position="180"/>
    </location>
</feature>
<name>A0A250XR74_9CHLO</name>
<feature type="region of interest" description="Disordered" evidence="1">
    <location>
        <begin position="678"/>
        <end position="723"/>
    </location>
</feature>
<dbReference type="AlphaFoldDB" id="A0A250XR74"/>
<organism evidence="2 3">
    <name type="scientific">Chlamydomonas eustigma</name>
    <dbReference type="NCBI Taxonomy" id="1157962"/>
    <lineage>
        <taxon>Eukaryota</taxon>
        <taxon>Viridiplantae</taxon>
        <taxon>Chlorophyta</taxon>
        <taxon>core chlorophytes</taxon>
        <taxon>Chlorophyceae</taxon>
        <taxon>CS clade</taxon>
        <taxon>Chlamydomonadales</taxon>
        <taxon>Chlamydomonadaceae</taxon>
        <taxon>Chlamydomonas</taxon>
    </lineage>
</organism>
<feature type="region of interest" description="Disordered" evidence="1">
    <location>
        <begin position="1"/>
        <end position="46"/>
    </location>
</feature>
<protein>
    <submittedName>
        <fullName evidence="2">Uncharacterized protein</fullName>
    </submittedName>
</protein>
<keyword evidence="3" id="KW-1185">Reference proteome</keyword>
<proteinExistence type="predicted"/>
<evidence type="ECO:0000313" key="2">
    <source>
        <dbReference type="EMBL" id="GAX85442.1"/>
    </source>
</evidence>
<feature type="region of interest" description="Disordered" evidence="1">
    <location>
        <begin position="238"/>
        <end position="314"/>
    </location>
</feature>
<feature type="region of interest" description="Disordered" evidence="1">
    <location>
        <begin position="158"/>
        <end position="190"/>
    </location>
</feature>
<dbReference type="EMBL" id="BEGY01000169">
    <property type="protein sequence ID" value="GAX85442.1"/>
    <property type="molecule type" value="Genomic_DNA"/>
</dbReference>
<accession>A0A250XR74</accession>
<sequence length="745" mass="79160">MEKPLNIPPFIKPKPPEIPHKLGAVRRPAGALNQQRQSPDLGRLAPLQPSLSQNSAIIEASKHQAPLASQAGLPCLNQAISSATPATPAAVNWGSFFQSPQHTPSPERFADLRGIIDGISPKFGVRKPVGYIPITPSSFASTPIYKFSPPSCFLAPQQQQGLKGSSYTPSRSTAFSNYSPSRGDLTPQHQSSTCLLPHTPNEVSFIGNPQMSHKLSRFHVPLSSQVAGKASLNISLRQESASSDKASLNIPLRPMRQESASSGKASLNIPLRPMRQESASSGKASLNIPLRQESASSSPALTGNRHDSPDDSTPLIPAVLKPSSLSVSPPSLYAGPIKAPGIYKPGLCHQATAPIHDLSSNTPTTLIPAVRAPLLNWQVCQPRLPRQSGLLSASSVLLPPASVGLPALRPAPPRPGRQVLEPLPTAPKTVIVQQLQQPDLPVDLPVKPFNQLHPRQQQRLQQQVHGFRPTEGVPHPVLQRASSAQKVLPASRWNSHLPSQGSALKVRARASLVKGRTDLGSKEQKMIPTKALAAGEVGDAAMVPLSSAAMKLSLRAAHQRLEQGQAGDGVVDEAEHLLYSGRTSDIVEGHTVSKGEGVQTSALATITCSFLTCEEFCETYSDVSSPVRMAGSASPAENSPAGVAAHVESPVGVAAHVESPVGVAAHVESLGHLSVLRGSSKRTEHQSQSHLASADTDEQPKIYRRTESGNNRNNCSSIAGSKNDFMRSTARRSLGSTFEKNCGKF</sequence>
<gene>
    <name evidence="2" type="ORF">CEUSTIGMA_g12858.t1</name>
</gene>